<keyword evidence="5" id="KW-1185">Reference proteome</keyword>
<reference evidence="4 5" key="1">
    <citation type="journal article" date="2013" name="Curr. Biol.">
        <title>The Genome of the Foraminiferan Reticulomyxa filosa.</title>
        <authorList>
            <person name="Glockner G."/>
            <person name="Hulsmann N."/>
            <person name="Schleicher M."/>
            <person name="Noegel A.A."/>
            <person name="Eichinger L."/>
            <person name="Gallinger C."/>
            <person name="Pawlowski J."/>
            <person name="Sierra R."/>
            <person name="Euteneuer U."/>
            <person name="Pillet L."/>
            <person name="Moustafa A."/>
            <person name="Platzer M."/>
            <person name="Groth M."/>
            <person name="Szafranski K."/>
            <person name="Schliwa M."/>
        </authorList>
    </citation>
    <scope>NUCLEOTIDE SEQUENCE [LARGE SCALE GENOMIC DNA]</scope>
</reference>
<evidence type="ECO:0000313" key="4">
    <source>
        <dbReference type="EMBL" id="ETO32407.1"/>
    </source>
</evidence>
<dbReference type="OMA" id="FENFWIT"/>
<dbReference type="PANTHER" id="PTHR10210:SF45">
    <property type="entry name" value="RIBOSE-PHOSPHATE PYROPHOSPHOKINASE 3, CHLOROPLASTIC"/>
    <property type="match status" value="1"/>
</dbReference>
<dbReference type="AlphaFoldDB" id="X6P496"/>
<keyword evidence="2" id="KW-1133">Transmembrane helix</keyword>
<dbReference type="GO" id="GO:0006015">
    <property type="term" value="P:5-phosphoribose 1-diphosphate biosynthetic process"/>
    <property type="evidence" value="ECO:0007669"/>
    <property type="project" value="TreeGrafter"/>
</dbReference>
<dbReference type="Proteomes" id="UP000023152">
    <property type="component" value="Unassembled WGS sequence"/>
</dbReference>
<name>X6P496_RETFI</name>
<feature type="transmembrane region" description="Helical" evidence="2">
    <location>
        <begin position="208"/>
        <end position="230"/>
    </location>
</feature>
<gene>
    <name evidence="4" type="ORF">RFI_04710</name>
</gene>
<dbReference type="PANTHER" id="PTHR10210">
    <property type="entry name" value="RIBOSE-PHOSPHATE DIPHOSPHOKINASE FAMILY MEMBER"/>
    <property type="match status" value="1"/>
</dbReference>
<dbReference type="GO" id="GO:0000287">
    <property type="term" value="F:magnesium ion binding"/>
    <property type="evidence" value="ECO:0007669"/>
    <property type="project" value="InterPro"/>
</dbReference>
<protein>
    <recommendedName>
        <fullName evidence="3">Phosphoribosyltransferase domain-containing protein</fullName>
    </recommendedName>
</protein>
<organism evidence="4 5">
    <name type="scientific">Reticulomyxa filosa</name>
    <dbReference type="NCBI Taxonomy" id="46433"/>
    <lineage>
        <taxon>Eukaryota</taxon>
        <taxon>Sar</taxon>
        <taxon>Rhizaria</taxon>
        <taxon>Retaria</taxon>
        <taxon>Foraminifera</taxon>
        <taxon>Monothalamids</taxon>
        <taxon>Reticulomyxidae</taxon>
        <taxon>Reticulomyxa</taxon>
    </lineage>
</organism>
<evidence type="ECO:0000259" key="3">
    <source>
        <dbReference type="Pfam" id="PF00156"/>
    </source>
</evidence>
<proteinExistence type="inferred from homology"/>
<dbReference type="GO" id="GO:0002189">
    <property type="term" value="C:ribose phosphate diphosphokinase complex"/>
    <property type="evidence" value="ECO:0007669"/>
    <property type="project" value="TreeGrafter"/>
</dbReference>
<feature type="domain" description="Phosphoribosyltransferase" evidence="3">
    <location>
        <begin position="96"/>
        <end position="166"/>
    </location>
</feature>
<dbReference type="GO" id="GO:0006164">
    <property type="term" value="P:purine nucleotide biosynthetic process"/>
    <property type="evidence" value="ECO:0007669"/>
    <property type="project" value="TreeGrafter"/>
</dbReference>
<keyword evidence="2" id="KW-0812">Transmembrane</keyword>
<accession>X6P496</accession>
<comment type="caution">
    <text evidence="4">The sequence shown here is derived from an EMBL/GenBank/DDBJ whole genome shotgun (WGS) entry which is preliminary data.</text>
</comment>
<dbReference type="EMBL" id="ASPP01004226">
    <property type="protein sequence ID" value="ETO32407.1"/>
    <property type="molecule type" value="Genomic_DNA"/>
</dbReference>
<dbReference type="Pfam" id="PF00156">
    <property type="entry name" value="Pribosyltran"/>
    <property type="match status" value="1"/>
</dbReference>
<keyword evidence="2" id="KW-0472">Membrane</keyword>
<sequence length="246" mass="27794">MERVTVYGEIATAKTLATLISSIPNCAGGPAQICICDIHSLANQFYFSDNVLIRLETCIPLLLYQLERMKEEKKTAETPNADICVAFPDDGAQKRFGSLFKNFDQIICIKKRDGDTRNTVIKEGNSKNKHIVIVDDLVQSGGTLVTCGYLLKKEGALSVSCYCTHAVFPQDSWKRFTAGGQDENLFEHFFITDTIPLRAQLLKNYKPFQVLSIVYTFLPVIGGWLFFFFLQRGRKVVMDFVHLNRC</sequence>
<dbReference type="InterPro" id="IPR005946">
    <property type="entry name" value="Rib-P_diPkinase"/>
</dbReference>
<dbReference type="GO" id="GO:0005737">
    <property type="term" value="C:cytoplasm"/>
    <property type="evidence" value="ECO:0007669"/>
    <property type="project" value="TreeGrafter"/>
</dbReference>
<dbReference type="InterPro" id="IPR000836">
    <property type="entry name" value="PRTase_dom"/>
</dbReference>
<evidence type="ECO:0000256" key="1">
    <source>
        <dbReference type="ARBA" id="ARBA00006478"/>
    </source>
</evidence>
<dbReference type="Gene3D" id="3.40.50.2020">
    <property type="match status" value="2"/>
</dbReference>
<dbReference type="CDD" id="cd06223">
    <property type="entry name" value="PRTases_typeI"/>
    <property type="match status" value="1"/>
</dbReference>
<dbReference type="InterPro" id="IPR029057">
    <property type="entry name" value="PRTase-like"/>
</dbReference>
<dbReference type="SUPFAM" id="SSF53271">
    <property type="entry name" value="PRTase-like"/>
    <property type="match status" value="1"/>
</dbReference>
<dbReference type="OrthoDB" id="10263753at2759"/>
<evidence type="ECO:0000256" key="2">
    <source>
        <dbReference type="SAM" id="Phobius"/>
    </source>
</evidence>
<evidence type="ECO:0000313" key="5">
    <source>
        <dbReference type="Proteomes" id="UP000023152"/>
    </source>
</evidence>
<comment type="similarity">
    <text evidence="1">Belongs to the ribose-phosphate pyrophosphokinase family.</text>
</comment>